<protein>
    <recommendedName>
        <fullName evidence="5">BED-type domain-containing protein</fullName>
    </recommendedName>
</protein>
<name>A0A1X7T3P7_AMPQE</name>
<proteinExistence type="predicted"/>
<evidence type="ECO:0000256" key="2">
    <source>
        <dbReference type="ARBA" id="ARBA00022771"/>
    </source>
</evidence>
<accession>A0A1X7T3P7</accession>
<sequence length="91" mass="10392">MADNNQLTNTSSEERDIEEAIVEELILKPGAKSDLWKYFGLKPDSHGNVARNSPDVYCKICQRKVQAKNGNTSNLKAHLKNNHKTAEWKYF</sequence>
<dbReference type="InterPro" id="IPR003656">
    <property type="entry name" value="Znf_BED"/>
</dbReference>
<dbReference type="InterPro" id="IPR036236">
    <property type="entry name" value="Znf_C2H2_sf"/>
</dbReference>
<keyword evidence="2 4" id="KW-0863">Zinc-finger</keyword>
<evidence type="ECO:0000256" key="4">
    <source>
        <dbReference type="PROSITE-ProRule" id="PRU00027"/>
    </source>
</evidence>
<feature type="domain" description="BED-type" evidence="5">
    <location>
        <begin position="30"/>
        <end position="90"/>
    </location>
</feature>
<dbReference type="SMART" id="SM00614">
    <property type="entry name" value="ZnF_BED"/>
    <property type="match status" value="1"/>
</dbReference>
<evidence type="ECO:0000313" key="6">
    <source>
        <dbReference type="EnsemblMetazoa" id="Aqu2.1.08981_001"/>
    </source>
</evidence>
<evidence type="ECO:0000256" key="1">
    <source>
        <dbReference type="ARBA" id="ARBA00022723"/>
    </source>
</evidence>
<dbReference type="STRING" id="400682.A0A1X7T3P7"/>
<dbReference type="PROSITE" id="PS50808">
    <property type="entry name" value="ZF_BED"/>
    <property type="match status" value="1"/>
</dbReference>
<evidence type="ECO:0000256" key="3">
    <source>
        <dbReference type="ARBA" id="ARBA00022833"/>
    </source>
</evidence>
<dbReference type="GO" id="GO:0003677">
    <property type="term" value="F:DNA binding"/>
    <property type="evidence" value="ECO:0007669"/>
    <property type="project" value="InterPro"/>
</dbReference>
<dbReference type="Pfam" id="PF02892">
    <property type="entry name" value="zf-BED"/>
    <property type="match status" value="1"/>
</dbReference>
<reference evidence="6" key="1">
    <citation type="submission" date="2017-05" db="UniProtKB">
        <authorList>
            <consortium name="EnsemblMetazoa"/>
        </authorList>
    </citation>
    <scope>IDENTIFICATION</scope>
</reference>
<keyword evidence="3" id="KW-0862">Zinc</keyword>
<dbReference type="SUPFAM" id="SSF57667">
    <property type="entry name" value="beta-beta-alpha zinc fingers"/>
    <property type="match status" value="1"/>
</dbReference>
<dbReference type="EnsemblMetazoa" id="Aqu2.1.08981_001">
    <property type="protein sequence ID" value="Aqu2.1.08981_001"/>
    <property type="gene ID" value="Aqu2.1.08981"/>
</dbReference>
<dbReference type="AlphaFoldDB" id="A0A1X7T3P7"/>
<organism evidence="6">
    <name type="scientific">Amphimedon queenslandica</name>
    <name type="common">Sponge</name>
    <dbReference type="NCBI Taxonomy" id="400682"/>
    <lineage>
        <taxon>Eukaryota</taxon>
        <taxon>Metazoa</taxon>
        <taxon>Porifera</taxon>
        <taxon>Demospongiae</taxon>
        <taxon>Heteroscleromorpha</taxon>
        <taxon>Haplosclerida</taxon>
        <taxon>Niphatidae</taxon>
        <taxon>Amphimedon</taxon>
    </lineage>
</organism>
<keyword evidence="1" id="KW-0479">Metal-binding</keyword>
<dbReference type="GO" id="GO:0008270">
    <property type="term" value="F:zinc ion binding"/>
    <property type="evidence" value="ECO:0007669"/>
    <property type="project" value="UniProtKB-KW"/>
</dbReference>
<dbReference type="InParanoid" id="A0A1X7T3P7"/>
<evidence type="ECO:0000259" key="5">
    <source>
        <dbReference type="PROSITE" id="PS50808"/>
    </source>
</evidence>